<accession>A0A7S7RU02</accession>
<dbReference type="AlphaFoldDB" id="A0A7S7RU02"/>
<dbReference type="KEGG" id="tio:INP52_00470"/>
<dbReference type="InterPro" id="IPR012337">
    <property type="entry name" value="RNaseH-like_sf"/>
</dbReference>
<dbReference type="InterPro" id="IPR036397">
    <property type="entry name" value="RNaseH_sf"/>
</dbReference>
<name>A0A7S7RU02_9ACTN</name>
<dbReference type="InterPro" id="IPR025948">
    <property type="entry name" value="HTH-like_dom"/>
</dbReference>
<dbReference type="Pfam" id="PF13276">
    <property type="entry name" value="HTH_21"/>
    <property type="match status" value="1"/>
</dbReference>
<evidence type="ECO:0000313" key="4">
    <source>
        <dbReference type="EMBL" id="QOY60417.1"/>
    </source>
</evidence>
<dbReference type="InterPro" id="IPR001584">
    <property type="entry name" value="Integrase_cat-core"/>
</dbReference>
<dbReference type="KEGG" id="tio:INP52_08435"/>
<evidence type="ECO:0000256" key="2">
    <source>
        <dbReference type="SAM" id="MobiDB-lite"/>
    </source>
</evidence>
<dbReference type="RefSeq" id="WP_194370839.1">
    <property type="nucleotide sequence ID" value="NZ_CP063767.1"/>
</dbReference>
<evidence type="ECO:0000256" key="1">
    <source>
        <dbReference type="ARBA" id="ARBA00002286"/>
    </source>
</evidence>
<feature type="region of interest" description="Disordered" evidence="2">
    <location>
        <begin position="56"/>
        <end position="113"/>
    </location>
</feature>
<dbReference type="NCBIfam" id="NF033516">
    <property type="entry name" value="transpos_IS3"/>
    <property type="match status" value="1"/>
</dbReference>
<dbReference type="Proteomes" id="UP000593735">
    <property type="component" value="Chromosome"/>
</dbReference>
<dbReference type="GO" id="GO:0015074">
    <property type="term" value="P:DNA integration"/>
    <property type="evidence" value="ECO:0007669"/>
    <property type="project" value="InterPro"/>
</dbReference>
<comment type="function">
    <text evidence="1">Involved in the transposition of the insertion sequence.</text>
</comment>
<evidence type="ECO:0000313" key="5">
    <source>
        <dbReference type="EMBL" id="QOY60736.1"/>
    </source>
</evidence>
<dbReference type="Pfam" id="PF00665">
    <property type="entry name" value="rve"/>
    <property type="match status" value="1"/>
</dbReference>
<proteinExistence type="predicted"/>
<dbReference type="EMBL" id="CP063767">
    <property type="protein sequence ID" value="QOY60417.1"/>
    <property type="molecule type" value="Genomic_DNA"/>
</dbReference>
<dbReference type="PANTHER" id="PTHR46889">
    <property type="entry name" value="TRANSPOSASE INSF FOR INSERTION SEQUENCE IS3B-RELATED"/>
    <property type="match status" value="1"/>
</dbReference>
<dbReference type="InterPro" id="IPR050900">
    <property type="entry name" value="Transposase_IS3/IS150/IS904"/>
</dbReference>
<dbReference type="EMBL" id="CP063767">
    <property type="protein sequence ID" value="QOY60736.1"/>
    <property type="molecule type" value="Genomic_DNA"/>
</dbReference>
<protein>
    <submittedName>
        <fullName evidence="5">IS3 family transposase</fullName>
    </submittedName>
</protein>
<dbReference type="PROSITE" id="PS50994">
    <property type="entry name" value="INTEGRASE"/>
    <property type="match status" value="1"/>
</dbReference>
<dbReference type="Gene3D" id="3.30.420.10">
    <property type="entry name" value="Ribonuclease H-like superfamily/Ribonuclease H"/>
    <property type="match status" value="1"/>
</dbReference>
<dbReference type="InterPro" id="IPR048020">
    <property type="entry name" value="Transpos_IS3"/>
</dbReference>
<feature type="compositionally biased region" description="Basic and acidic residues" evidence="2">
    <location>
        <begin position="98"/>
        <end position="110"/>
    </location>
</feature>
<evidence type="ECO:0000259" key="3">
    <source>
        <dbReference type="PROSITE" id="PS50994"/>
    </source>
</evidence>
<organism evidence="5 6">
    <name type="scientific">Thermophilibacter immobilis</name>
    <dbReference type="NCBI Taxonomy" id="2779519"/>
    <lineage>
        <taxon>Bacteria</taxon>
        <taxon>Bacillati</taxon>
        <taxon>Actinomycetota</taxon>
        <taxon>Coriobacteriia</taxon>
        <taxon>Coriobacteriales</taxon>
        <taxon>Atopobiaceae</taxon>
        <taxon>Thermophilibacter</taxon>
    </lineage>
</organism>
<dbReference type="SUPFAM" id="SSF53098">
    <property type="entry name" value="Ribonuclease H-like"/>
    <property type="match status" value="1"/>
</dbReference>
<feature type="domain" description="Integrase catalytic" evidence="3">
    <location>
        <begin position="298"/>
        <end position="435"/>
    </location>
</feature>
<dbReference type="PANTHER" id="PTHR46889:SF4">
    <property type="entry name" value="TRANSPOSASE INSO FOR INSERTION SEQUENCE ELEMENT IS911B-RELATED"/>
    <property type="match status" value="1"/>
</dbReference>
<dbReference type="GO" id="GO:0003676">
    <property type="term" value="F:nucleic acid binding"/>
    <property type="evidence" value="ECO:0007669"/>
    <property type="project" value="InterPro"/>
</dbReference>
<keyword evidence="6" id="KW-1185">Reference proteome</keyword>
<evidence type="ECO:0000313" key="6">
    <source>
        <dbReference type="Proteomes" id="UP000593735"/>
    </source>
</evidence>
<gene>
    <name evidence="5" type="ORF">INP52_00470</name>
    <name evidence="4" type="ORF">INP52_08435</name>
</gene>
<reference evidence="5 6" key="1">
    <citation type="submission" date="2020-10" db="EMBL/GenBank/DDBJ databases">
        <title>Olsenella immobilis sp.nov., isolated from the mud in a fermentation cellar used for the production of Chinese strong-flavoured liquor.</title>
        <authorList>
            <person name="Lu L."/>
        </authorList>
    </citation>
    <scope>NUCLEOTIDE SEQUENCE [LARGE SCALE GENOMIC DNA]</scope>
    <source>
        <strain evidence="5 6">LZLJ-2</strain>
    </source>
</reference>
<sequence length="467" mass="51121">MYTKGEREGTLWEFHRSGMSVAEACRRLPLFPNEWNLRRWLRMEEAGELAAREMPERASRMHCAHGEGSPAYRRARPRPGPAARARTEGRGPDLAGTEGREGQTDWRDWGADLPEDPAERARVAEARLAEALAVLDVLKAPGPGSLTSEERYLAGQAAREASPAVRLADVCETPSIPKSTYLSQRARLSRPDPEAALRARVRASFEASGGAFGSESVWADLRRGEGEPVSWRGLAEGDMATPVVVSEKVVRRVMREEGLVPRKAAQVRRRARCSSYAGERGERPANLPLREDGAHDFHAAEPGLLCVTDVTEFRLGGFKAYLSAAVDCFDGWPVCWRVSPHPDAGPALGTLGDLVAAVRPTEGRPLVLHSDGGAVYMTDEWAAACAAGHAARSMSRKARSPDNARCEGFFGTLKSDFFHGTDWRGVTFAEFRERLGAHVEWHGGGKPKKALGWRTLREHRAALGYAA</sequence>